<comment type="caution">
    <text evidence="4">The sequence shown here is derived from an EMBL/GenBank/DDBJ whole genome shotgun (WGS) entry which is preliminary data.</text>
</comment>
<protein>
    <submittedName>
        <fullName evidence="4">DNA replication protein</fullName>
    </submittedName>
</protein>
<dbReference type="RefSeq" id="WP_047897837.1">
    <property type="nucleotide sequence ID" value="NZ_AEJF01000246.1"/>
</dbReference>
<reference evidence="4 5" key="1">
    <citation type="journal article" date="2015" name="Genome Announc.">
        <title>Draft Genome Sequence of Burkholderia sp. Strain PML1(12), an Ectomycorrhizosphere-Inhabiting Bacterium with Effective Mineral-Weathering Ability.</title>
        <authorList>
            <person name="Uroz S."/>
            <person name="Oger P."/>
        </authorList>
    </citation>
    <scope>NUCLEOTIDE SEQUENCE [LARGE SCALE GENOMIC DNA]</scope>
    <source>
        <strain evidence="5">PML1(12)</strain>
    </source>
</reference>
<evidence type="ECO:0000313" key="4">
    <source>
        <dbReference type="EMBL" id="KLU20657.1"/>
    </source>
</evidence>
<dbReference type="AlphaFoldDB" id="A0A0J1CJ02"/>
<feature type="region of interest" description="Disordered" evidence="1">
    <location>
        <begin position="362"/>
        <end position="440"/>
    </location>
</feature>
<accession>A0A0J1CJ02</accession>
<dbReference type="Pfam" id="PF08707">
    <property type="entry name" value="PriCT_2"/>
    <property type="match status" value="1"/>
</dbReference>
<dbReference type="GO" id="GO:0016817">
    <property type="term" value="F:hydrolase activity, acting on acid anhydrides"/>
    <property type="evidence" value="ECO:0007669"/>
    <property type="project" value="InterPro"/>
</dbReference>
<dbReference type="InterPro" id="IPR006171">
    <property type="entry name" value="TOPRIM_dom"/>
</dbReference>
<feature type="domain" description="Toprim" evidence="3">
    <location>
        <begin position="242"/>
        <end position="340"/>
    </location>
</feature>
<sequence length="615" mass="67670">MSPQFVDERARARAALAVIPAQDYSTWVDMAFAVKQGFGDAGFDIWDEWSRSAHNYSERAARVTWRSASASGGKTLASLFWLAERHGFDLQGSRVAGAVVHRVAGPDRQTLERRAQEAQREERKVRTRHAAVAREAASIWQWARPVGPQHPYLTRKQLKPTETLRELEAVELRTLLGYEASSEEEILTGRVLIVPVWRGELLSTLELIDEHGRKSSLAGGAKKGGYWMTRPEPVTGEIASPMLIGEGVATVLSAHRATGWLAAAALSSGNLSEVAGVLRERFPDAGLIVLGDLGHGEESARQAAGHVTAQLALPVFAPHALIDGSRPTDFNDMAVLCGSDAVRRLLRDVAFREVVSAHVTPEPEPIPCAEARADKPKEGSEMGHVKEEMANDAGSTKRRKAAPKKVAPQAVEESLVTPISQDGQVPQASAGSSPTDPPSAAWTRREIGEALYGLDDVPPEMKTLARHRFGAQIRMATPRENGGPYRGEVFNTEHYLIQEVATRSVVFHAKERMEFVSDRLKWMDENLRMNGAEVQIGYDGDRAKVYPWDRVRDQLERTVASLKKSARDVGFGADFDGTLDQLQANSWTRIRQARASALAQSKERAARELKNEPDR</sequence>
<feature type="compositionally biased region" description="Basic and acidic residues" evidence="1">
    <location>
        <begin position="371"/>
        <end position="389"/>
    </location>
</feature>
<dbReference type="EMBL" id="AEJF01000246">
    <property type="protein sequence ID" value="KLU20657.1"/>
    <property type="molecule type" value="Genomic_DNA"/>
</dbReference>
<dbReference type="OrthoDB" id="784829at2"/>
<gene>
    <name evidence="4" type="ORF">EOS_40395</name>
</gene>
<proteinExistence type="predicted"/>
<feature type="compositionally biased region" description="Polar residues" evidence="1">
    <location>
        <begin position="417"/>
        <end position="434"/>
    </location>
</feature>
<dbReference type="InterPro" id="IPR014819">
    <property type="entry name" value="PriCT_2"/>
</dbReference>
<dbReference type="Proteomes" id="UP000035963">
    <property type="component" value="Unassembled WGS sequence"/>
</dbReference>
<evidence type="ECO:0000256" key="1">
    <source>
        <dbReference type="SAM" id="MobiDB-lite"/>
    </source>
</evidence>
<keyword evidence="5" id="KW-1185">Reference proteome</keyword>
<evidence type="ECO:0000313" key="5">
    <source>
        <dbReference type="Proteomes" id="UP000035963"/>
    </source>
</evidence>
<dbReference type="Pfam" id="PF13362">
    <property type="entry name" value="Toprim_3"/>
    <property type="match status" value="1"/>
</dbReference>
<evidence type="ECO:0000259" key="3">
    <source>
        <dbReference type="Pfam" id="PF13362"/>
    </source>
</evidence>
<evidence type="ECO:0000259" key="2">
    <source>
        <dbReference type="Pfam" id="PF08707"/>
    </source>
</evidence>
<feature type="domain" description="Primase C-terminal 2" evidence="2">
    <location>
        <begin position="13"/>
        <end position="83"/>
    </location>
</feature>
<organism evidence="4 5">
    <name type="scientific">Caballeronia mineralivorans PML1(12)</name>
    <dbReference type="NCBI Taxonomy" id="908627"/>
    <lineage>
        <taxon>Bacteria</taxon>
        <taxon>Pseudomonadati</taxon>
        <taxon>Pseudomonadota</taxon>
        <taxon>Betaproteobacteria</taxon>
        <taxon>Burkholderiales</taxon>
        <taxon>Burkholderiaceae</taxon>
        <taxon>Caballeronia</taxon>
    </lineage>
</organism>
<name>A0A0J1CJ02_9BURK</name>
<dbReference type="PATRIC" id="fig|908627.4.peg.9059"/>